<feature type="transmembrane region" description="Helical" evidence="2">
    <location>
        <begin position="105"/>
        <end position="126"/>
    </location>
</feature>
<proteinExistence type="predicted"/>
<feature type="transmembrane region" description="Helical" evidence="2">
    <location>
        <begin position="161"/>
        <end position="182"/>
    </location>
</feature>
<sequence>MTPGMVYALAAAVCYGTASVLQAAAARDAEPGSGAGVDPVLLVHALRNRGYVLGLALDTLGFLLQVVALRSIPLYAVSAALAASLAVTAVVATRLLALRLSGAEWGAVVTVCAGLTMVGLASGAAGSGAGPAALRGCLIGAALVLLLAGVLANRLPERGRALLLGTGAGVGFGIVAVAVRLIDSFALPGLLADPALYAVVLGGVTGFLLLTSAYRYGPVTVATAGMVLAETLGPALVGLEWLGDRPRDGLQWLAFVGFGAAVTGALALARFGEPATGRRPPGGPGGLSRGRRG</sequence>
<keyword evidence="2" id="KW-1133">Transmembrane helix</keyword>
<evidence type="ECO:0000256" key="1">
    <source>
        <dbReference type="SAM" id="MobiDB-lite"/>
    </source>
</evidence>
<dbReference type="AlphaFoldDB" id="D5SJE6"/>
<geneLocation type="plasmid" evidence="4 5">
    <name>pSCL4</name>
</geneLocation>
<feature type="chain" id="PRO_5039198287" evidence="3">
    <location>
        <begin position="24"/>
        <end position="293"/>
    </location>
</feature>
<reference evidence="4 5" key="1">
    <citation type="journal article" date="2010" name="Genome Biol. Evol.">
        <title>The sequence of a 1.8-mb bacterial linear plasmid reveals a rich evolutionary reservoir of secondary metabolic pathways.</title>
        <authorList>
            <person name="Medema M.H."/>
            <person name="Trefzer A."/>
            <person name="Kovalchuk A."/>
            <person name="van den Berg M."/>
            <person name="Mueller U."/>
            <person name="Heijne W."/>
            <person name="Wu L."/>
            <person name="Alam M.T."/>
            <person name="Ronning C.M."/>
            <person name="Nierman W.C."/>
            <person name="Bovenberg R.A.L."/>
            <person name="Breitling R."/>
            <person name="Takano E."/>
        </authorList>
    </citation>
    <scope>NUCLEOTIDE SEQUENCE [LARGE SCALE GENOMIC DNA]</scope>
    <source>
        <strain evidence="5">ATCC 27064 / DSM 738 / JCM 4710 / NBRC 13307 / NCIMB 12785 / NRRL 3585 / VKM Ac-602</strain>
        <plasmid evidence="4">pSCL4</plasmid>
    </source>
</reference>
<evidence type="ECO:0000313" key="5">
    <source>
        <dbReference type="Proteomes" id="UP000002357"/>
    </source>
</evidence>
<keyword evidence="2" id="KW-0472">Membrane</keyword>
<feature type="transmembrane region" description="Helical" evidence="2">
    <location>
        <begin position="194"/>
        <end position="214"/>
    </location>
</feature>
<feature type="compositionally biased region" description="Gly residues" evidence="1">
    <location>
        <begin position="284"/>
        <end position="293"/>
    </location>
</feature>
<dbReference type="EMBL" id="CM000914">
    <property type="protein sequence ID" value="EFG04039.2"/>
    <property type="molecule type" value="Genomic_DNA"/>
</dbReference>
<feature type="signal peptide" evidence="3">
    <location>
        <begin position="1"/>
        <end position="23"/>
    </location>
</feature>
<keyword evidence="5" id="KW-1185">Reference proteome</keyword>
<dbReference type="PANTHER" id="PTHR40761:SF1">
    <property type="entry name" value="CONSERVED INTEGRAL MEMBRANE ALANINE VALINE AND LEUCINE RICH PROTEIN-RELATED"/>
    <property type="match status" value="1"/>
</dbReference>
<dbReference type="eggNOG" id="COG0697">
    <property type="taxonomic scope" value="Bacteria"/>
</dbReference>
<dbReference type="RefSeq" id="WP_003963157.1">
    <property type="nucleotide sequence ID" value="NZ_CM000914.1"/>
</dbReference>
<feature type="transmembrane region" description="Helical" evidence="2">
    <location>
        <begin position="72"/>
        <end position="93"/>
    </location>
</feature>
<keyword evidence="2" id="KW-0812">Transmembrane</keyword>
<feature type="region of interest" description="Disordered" evidence="1">
    <location>
        <begin position="273"/>
        <end position="293"/>
    </location>
</feature>
<evidence type="ECO:0000256" key="2">
    <source>
        <dbReference type="SAM" id="Phobius"/>
    </source>
</evidence>
<feature type="transmembrane region" description="Helical" evidence="2">
    <location>
        <begin position="132"/>
        <end position="152"/>
    </location>
</feature>
<keyword evidence="4" id="KW-0614">Plasmid</keyword>
<dbReference type="PANTHER" id="PTHR40761">
    <property type="entry name" value="CONSERVED INTEGRAL MEMBRANE ALANINE VALINE AND LEUCINE RICH PROTEIN-RELATED"/>
    <property type="match status" value="1"/>
</dbReference>
<name>D5SJE6_STRCL</name>
<gene>
    <name evidence="4" type="ORF">SCLAV_p0550</name>
</gene>
<evidence type="ECO:0000256" key="3">
    <source>
        <dbReference type="SAM" id="SignalP"/>
    </source>
</evidence>
<dbReference type="Proteomes" id="UP000002357">
    <property type="component" value="Plasmid pSCL4"/>
</dbReference>
<protein>
    <submittedName>
        <fullName evidence="4">Integral membrane protein</fullName>
    </submittedName>
</protein>
<feature type="transmembrane region" description="Helical" evidence="2">
    <location>
        <begin position="249"/>
        <end position="269"/>
    </location>
</feature>
<dbReference type="GeneID" id="93733686"/>
<organism evidence="4 5">
    <name type="scientific">Streptomyces clavuligerus</name>
    <dbReference type="NCBI Taxonomy" id="1901"/>
    <lineage>
        <taxon>Bacteria</taxon>
        <taxon>Bacillati</taxon>
        <taxon>Actinomycetota</taxon>
        <taxon>Actinomycetes</taxon>
        <taxon>Kitasatosporales</taxon>
        <taxon>Streptomycetaceae</taxon>
        <taxon>Streptomyces</taxon>
    </lineage>
</organism>
<evidence type="ECO:0000313" key="4">
    <source>
        <dbReference type="EMBL" id="EFG04039.2"/>
    </source>
</evidence>
<keyword evidence="3" id="KW-0732">Signal</keyword>
<accession>D5SJE6</accession>
<feature type="transmembrane region" description="Helical" evidence="2">
    <location>
        <begin position="221"/>
        <end position="243"/>
    </location>
</feature>